<feature type="compositionally biased region" description="Polar residues" evidence="4">
    <location>
        <begin position="403"/>
        <end position="424"/>
    </location>
</feature>
<reference evidence="7" key="1">
    <citation type="journal article" date="2010" name="Nature">
        <title>The sequence and de novo assembly of the giant panda genome.</title>
        <authorList>
            <person name="Li R."/>
            <person name="Fan W."/>
            <person name="Tian G."/>
            <person name="Zhu H."/>
            <person name="He L."/>
            <person name="Cai J."/>
            <person name="Huang Q."/>
            <person name="Cai Q."/>
            <person name="Li B."/>
            <person name="Bai Y."/>
            <person name="Zhang Z."/>
            <person name="Zhang Y."/>
            <person name="Wang W."/>
            <person name="Li J."/>
            <person name="Wei F."/>
            <person name="Li H."/>
            <person name="Jian M."/>
            <person name="Li J."/>
            <person name="Zhang Z."/>
            <person name="Nielsen R."/>
            <person name="Li D."/>
            <person name="Gu W."/>
            <person name="Yang Z."/>
            <person name="Xuan Z."/>
            <person name="Ryder O.A."/>
            <person name="Leung F.C."/>
            <person name="Zhou Y."/>
            <person name="Cao J."/>
            <person name="Sun X."/>
            <person name="Fu Y."/>
            <person name="Fang X."/>
            <person name="Guo X."/>
            <person name="Wang B."/>
            <person name="Hou R."/>
            <person name="Shen F."/>
            <person name="Mu B."/>
            <person name="Ni P."/>
            <person name="Lin R."/>
            <person name="Qian W."/>
            <person name="Wang G."/>
            <person name="Yu C."/>
            <person name="Nie W."/>
            <person name="Wang J."/>
            <person name="Wu Z."/>
            <person name="Liang H."/>
            <person name="Min J."/>
            <person name="Wu Q."/>
            <person name="Cheng S."/>
            <person name="Ruan J."/>
            <person name="Wang M."/>
            <person name="Shi Z."/>
            <person name="Wen M."/>
            <person name="Liu B."/>
            <person name="Ren X."/>
            <person name="Zheng H."/>
            <person name="Dong D."/>
            <person name="Cook K."/>
            <person name="Shan G."/>
            <person name="Zhang H."/>
            <person name="Kosiol C."/>
            <person name="Xie X."/>
            <person name="Lu Z."/>
            <person name="Zheng H."/>
            <person name="Li Y."/>
            <person name="Steiner C.C."/>
            <person name="Lam T.T."/>
            <person name="Lin S."/>
            <person name="Zhang Q."/>
            <person name="Li G."/>
            <person name="Tian J."/>
            <person name="Gong T."/>
            <person name="Liu H."/>
            <person name="Zhang D."/>
            <person name="Fang L."/>
            <person name="Ye C."/>
            <person name="Zhang J."/>
            <person name="Hu W."/>
            <person name="Xu A."/>
            <person name="Ren Y."/>
            <person name="Zhang G."/>
            <person name="Bruford M.W."/>
            <person name="Li Q."/>
            <person name="Ma L."/>
            <person name="Guo Y."/>
            <person name="An N."/>
            <person name="Hu Y."/>
            <person name="Zheng Y."/>
            <person name="Shi Y."/>
            <person name="Li Z."/>
            <person name="Liu Q."/>
            <person name="Chen Y."/>
            <person name="Zhao J."/>
            <person name="Qu N."/>
            <person name="Zhao S."/>
            <person name="Tian F."/>
            <person name="Wang X."/>
            <person name="Wang H."/>
            <person name="Xu L."/>
            <person name="Liu X."/>
            <person name="Vinar T."/>
            <person name="Wang Y."/>
            <person name="Lam T.W."/>
            <person name="Yiu S.M."/>
            <person name="Liu S."/>
            <person name="Zhang H."/>
            <person name="Li D."/>
            <person name="Huang Y."/>
            <person name="Wang X."/>
            <person name="Yang G."/>
            <person name="Jiang Z."/>
            <person name="Wang J."/>
            <person name="Qin N."/>
            <person name="Li L."/>
            <person name="Li J."/>
            <person name="Bolund L."/>
            <person name="Kristiansen K."/>
            <person name="Wong G.K."/>
            <person name="Olson M."/>
            <person name="Zhang X."/>
            <person name="Li S."/>
            <person name="Yang H."/>
            <person name="Wang J."/>
            <person name="Wang J."/>
        </authorList>
    </citation>
    <scope>NUCLEOTIDE SEQUENCE [LARGE SCALE GENOMIC DNA]</scope>
</reference>
<dbReference type="GO" id="GO:0005654">
    <property type="term" value="C:nucleoplasm"/>
    <property type="evidence" value="ECO:0007669"/>
    <property type="project" value="TreeGrafter"/>
</dbReference>
<feature type="compositionally biased region" description="Pro residues" evidence="4">
    <location>
        <begin position="484"/>
        <end position="493"/>
    </location>
</feature>
<dbReference type="Pfam" id="PF02760">
    <property type="entry name" value="HIN"/>
    <property type="match status" value="2"/>
</dbReference>
<dbReference type="FunFam" id="1.10.533.10:FF:000011">
    <property type="entry name" value="Myeloid cell nuclear differentiation antigen"/>
    <property type="match status" value="1"/>
</dbReference>
<feature type="compositionally biased region" description="Low complexity" evidence="4">
    <location>
        <begin position="516"/>
        <end position="539"/>
    </location>
</feature>
<evidence type="ECO:0000313" key="7">
    <source>
        <dbReference type="EMBL" id="EFB22662.1"/>
    </source>
</evidence>
<dbReference type="InterPro" id="IPR011029">
    <property type="entry name" value="DEATH-like_dom_sf"/>
</dbReference>
<evidence type="ECO:0000259" key="5">
    <source>
        <dbReference type="PROSITE" id="PS50824"/>
    </source>
</evidence>
<dbReference type="FunFam" id="2.40.50.140:FF:000101">
    <property type="entry name" value="Myeloid cell nuclear differentiation antigen"/>
    <property type="match status" value="2"/>
</dbReference>
<evidence type="ECO:0000256" key="4">
    <source>
        <dbReference type="SAM" id="MobiDB-lite"/>
    </source>
</evidence>
<feature type="compositionally biased region" description="Low complexity" evidence="4">
    <location>
        <begin position="460"/>
        <end position="483"/>
    </location>
</feature>
<feature type="non-terminal residue" evidence="7">
    <location>
        <position position="759"/>
    </location>
</feature>
<accession>D2HWY1</accession>
<dbReference type="InterPro" id="IPR004021">
    <property type="entry name" value="HIN200/IF120x"/>
</dbReference>
<dbReference type="CDD" id="cd08305">
    <property type="entry name" value="Pyrin"/>
    <property type="match status" value="1"/>
</dbReference>
<dbReference type="PANTHER" id="PTHR12200:SF25">
    <property type="entry name" value="PYRIN AND HIN DOMAIN-CONTAINING PROTEIN 1"/>
    <property type="match status" value="1"/>
</dbReference>
<feature type="region of interest" description="Disordered" evidence="4">
    <location>
        <begin position="390"/>
        <end position="561"/>
    </location>
</feature>
<proteinExistence type="inferred from homology"/>
<dbReference type="AlphaFoldDB" id="D2HWY1"/>
<feature type="region of interest" description="Disordered" evidence="4">
    <location>
        <begin position="83"/>
        <end position="154"/>
    </location>
</feature>
<evidence type="ECO:0008006" key="8">
    <source>
        <dbReference type="Google" id="ProtNLM"/>
    </source>
</evidence>
<dbReference type="PROSITE" id="PS50834">
    <property type="entry name" value="HIN_200"/>
    <property type="match status" value="2"/>
</dbReference>
<evidence type="ECO:0000256" key="3">
    <source>
        <dbReference type="ARBA" id="ARBA00023242"/>
    </source>
</evidence>
<evidence type="ECO:0000256" key="1">
    <source>
        <dbReference type="ARBA" id="ARBA00004123"/>
    </source>
</evidence>
<dbReference type="FunFam" id="2.40.50.140:FF:000105">
    <property type="entry name" value="Myeloid cell nuclear differentiation antigen"/>
    <property type="match status" value="2"/>
</dbReference>
<feature type="compositionally biased region" description="Polar residues" evidence="4">
    <location>
        <begin position="108"/>
        <end position="125"/>
    </location>
</feature>
<evidence type="ECO:0000256" key="2">
    <source>
        <dbReference type="ARBA" id="ARBA00008647"/>
    </source>
</evidence>
<feature type="domain" description="HIN-200" evidence="6">
    <location>
        <begin position="562"/>
        <end position="759"/>
    </location>
</feature>
<feature type="domain" description="Pyrin" evidence="5">
    <location>
        <begin position="1"/>
        <end position="88"/>
    </location>
</feature>
<feature type="compositionally biased region" description="Basic and acidic residues" evidence="4">
    <location>
        <begin position="83"/>
        <end position="92"/>
    </location>
</feature>
<dbReference type="GO" id="GO:0002218">
    <property type="term" value="P:activation of innate immune response"/>
    <property type="evidence" value="ECO:0007669"/>
    <property type="project" value="InterPro"/>
</dbReference>
<comment type="subcellular location">
    <subcellularLocation>
        <location evidence="1">Nucleus</location>
    </subcellularLocation>
</comment>
<feature type="compositionally biased region" description="Basic and acidic residues" evidence="4">
    <location>
        <begin position="393"/>
        <end position="402"/>
    </location>
</feature>
<dbReference type="GO" id="GO:0003690">
    <property type="term" value="F:double-stranded DNA binding"/>
    <property type="evidence" value="ECO:0007669"/>
    <property type="project" value="TreeGrafter"/>
</dbReference>
<dbReference type="InterPro" id="IPR040205">
    <property type="entry name" value="HIN-200"/>
</dbReference>
<dbReference type="Gene3D" id="1.10.533.10">
    <property type="entry name" value="Death Domain, Fas"/>
    <property type="match status" value="1"/>
</dbReference>
<feature type="compositionally biased region" description="Pro residues" evidence="4">
    <location>
        <begin position="540"/>
        <end position="549"/>
    </location>
</feature>
<gene>
    <name evidence="7" type="ORF">PANDA_017077</name>
</gene>
<dbReference type="Pfam" id="PF02758">
    <property type="entry name" value="PYRIN"/>
    <property type="match status" value="1"/>
</dbReference>
<dbReference type="InterPro" id="IPR012340">
    <property type="entry name" value="NA-bd_OB-fold"/>
</dbReference>
<dbReference type="PROSITE" id="PS50824">
    <property type="entry name" value="DAPIN"/>
    <property type="match status" value="1"/>
</dbReference>
<dbReference type="SUPFAM" id="SSF159141">
    <property type="entry name" value="HIN-2000 domain-like"/>
    <property type="match status" value="4"/>
</dbReference>
<dbReference type="GO" id="GO:0035458">
    <property type="term" value="P:cellular response to interferon-beta"/>
    <property type="evidence" value="ECO:0007669"/>
    <property type="project" value="InterPro"/>
</dbReference>
<evidence type="ECO:0000259" key="6">
    <source>
        <dbReference type="PROSITE" id="PS50834"/>
    </source>
</evidence>
<organism evidence="7">
    <name type="scientific">Ailuropoda melanoleuca</name>
    <name type="common">Giant panda</name>
    <dbReference type="NCBI Taxonomy" id="9646"/>
    <lineage>
        <taxon>Eukaryota</taxon>
        <taxon>Metazoa</taxon>
        <taxon>Chordata</taxon>
        <taxon>Craniata</taxon>
        <taxon>Vertebrata</taxon>
        <taxon>Euteleostomi</taxon>
        <taxon>Mammalia</taxon>
        <taxon>Eutheria</taxon>
        <taxon>Laurasiatheria</taxon>
        <taxon>Carnivora</taxon>
        <taxon>Caniformia</taxon>
        <taxon>Ursidae</taxon>
        <taxon>Ailuropoda</taxon>
    </lineage>
</organism>
<dbReference type="GO" id="GO:0005730">
    <property type="term" value="C:nucleolus"/>
    <property type="evidence" value="ECO:0007669"/>
    <property type="project" value="TreeGrafter"/>
</dbReference>
<dbReference type="PANTHER" id="PTHR12200">
    <property type="entry name" value="INTERFERON-INDUCIBLE PROTEIN AIM2 FAMILY MEMBER"/>
    <property type="match status" value="1"/>
</dbReference>
<protein>
    <recommendedName>
        <fullName evidence="8">Myeloid cell nuclear differentiation antigen</fullName>
    </recommendedName>
</protein>
<comment type="similarity">
    <text evidence="2">Belongs to the HIN-200 family.</text>
</comment>
<dbReference type="InParanoid" id="D2HWY1"/>
<keyword evidence="3" id="KW-0539">Nucleus</keyword>
<dbReference type="InterPro" id="IPR004020">
    <property type="entry name" value="DAPIN"/>
</dbReference>
<dbReference type="SMART" id="SM01289">
    <property type="entry name" value="PYRIN"/>
    <property type="match status" value="1"/>
</dbReference>
<dbReference type="GO" id="GO:0005829">
    <property type="term" value="C:cytosol"/>
    <property type="evidence" value="ECO:0007669"/>
    <property type="project" value="TreeGrafter"/>
</dbReference>
<dbReference type="EMBL" id="GL193579">
    <property type="protein sequence ID" value="EFB22662.1"/>
    <property type="molecule type" value="Genomic_DNA"/>
</dbReference>
<sequence length="759" mass="85109">MGSEYKRIILLKGLELINDYQFSIVKSLLAHDLGLTTNMQEEYNKVKIADLMEKKFPGAACVDKLIDLFKDMPPLKDIVKQLRNEKMKEETPKKKKQQAGAGPAACAPTTSRAVTGQSAEGTATSQKRRTAAKGTAATKKNKVSLQQTEPVCPPGASTSAARGFLPRPQASLAAAVFPCFCPTQNQTMKGRHQAAPRGRVLQQGPLTVLVLKATEPFEYESPEEGRNRMFHATVATCNQFFHVKVLNSNLKEKFTKENIITVLDYYECKGILEINKTSSVYEADPFQVIEVPNSIIKRANETPKIDNLYKQASGTFVYGLFLLHEKKVNRKTTVYEIQDNTGTMEVVGTERWHNIKCEKGDKLRLFGFQLKTIDQKLKLTCGTHSFIQKKKKETTQNDESKRTQPTQEQSQLLEPSVTSTQSTWSYPQTPQMPPPTPGSSSSTKKKKIKTTQNDESKRMQPPQGQSQLPGPSVTITQSPWSYPQTPPMPPPTPGSRSSTKKKKIKTTQNDESKRMQPPQGQSQLPGPSVTITQSPWSYPQTPPMPPPTPGSRSSTKKPRLKVVPRAPSIEEGFQKGPKEVMVLRATEPFAYDLMEAERKMFHATVATESQFFQVKVFHVNLKEKFIPKKVIAISDYYGRNGFLEVYNAACVSDVNADRKMEISSRLIQNANATPKINSLYSQEPGTFVSGIYQVHKKNVLNEHIIWYEIQDETGKMEVLVYGRLTKVNCEEGDKLKLICFELSAEPRQLRSVIHSFIKV</sequence>
<name>D2HWY1_AILME</name>
<dbReference type="Gene3D" id="2.40.50.140">
    <property type="entry name" value="Nucleic acid-binding proteins"/>
    <property type="match status" value="4"/>
</dbReference>
<feature type="domain" description="HIN-200" evidence="6">
    <location>
        <begin position="190"/>
        <end position="390"/>
    </location>
</feature>